<protein>
    <submittedName>
        <fullName evidence="7">NnrU family protein</fullName>
    </submittedName>
</protein>
<dbReference type="AlphaFoldDB" id="A0A1Q8ZQG5"/>
<keyword evidence="8" id="KW-1185">Reference proteome</keyword>
<feature type="domain" description="NnrU" evidence="6">
    <location>
        <begin position="3"/>
        <end position="189"/>
    </location>
</feature>
<keyword evidence="4 5" id="KW-0472">Membrane</keyword>
<dbReference type="GO" id="GO:0016020">
    <property type="term" value="C:membrane"/>
    <property type="evidence" value="ECO:0007669"/>
    <property type="project" value="UniProtKB-SubCell"/>
</dbReference>
<dbReference type="InterPro" id="IPR009915">
    <property type="entry name" value="NnrU_dom"/>
</dbReference>
<dbReference type="RefSeq" id="WP_075639804.1">
    <property type="nucleotide sequence ID" value="NZ_MKIM01000027.1"/>
</dbReference>
<gene>
    <name evidence="7" type="ORF">BJF95_07040</name>
</gene>
<keyword evidence="2 5" id="KW-0812">Transmembrane</keyword>
<sequence length="192" mass="20763">MLILIIGLILFLGLHLIRVVAPGLRAAMVARLGLNGWKGMYSVLALVAIALVAYGYSIAPVINVWFPPMGMKHLTATLMVFATICLIAGFLPAGHIAVKAKHPMVLAIKIWALAHLLSNGSVRSIILFAAFLAWGVILRISLKRRARTGESVDRSFVATKYDLYAVVLGLVVWAAITFKLHELLIGVAPLAM</sequence>
<evidence type="ECO:0000313" key="7">
    <source>
        <dbReference type="EMBL" id="OLP44297.1"/>
    </source>
</evidence>
<proteinExistence type="predicted"/>
<feature type="transmembrane region" description="Helical" evidence="5">
    <location>
        <begin position="125"/>
        <end position="142"/>
    </location>
</feature>
<comment type="subcellular location">
    <subcellularLocation>
        <location evidence="1">Membrane</location>
        <topology evidence="1">Multi-pass membrane protein</topology>
    </subcellularLocation>
</comment>
<dbReference type="Pfam" id="PF07298">
    <property type="entry name" value="NnrU"/>
    <property type="match status" value="1"/>
</dbReference>
<feature type="transmembrane region" description="Helical" evidence="5">
    <location>
        <begin position="78"/>
        <end position="98"/>
    </location>
</feature>
<evidence type="ECO:0000313" key="8">
    <source>
        <dbReference type="Proteomes" id="UP000186894"/>
    </source>
</evidence>
<feature type="transmembrane region" description="Helical" evidence="5">
    <location>
        <begin position="163"/>
        <end position="191"/>
    </location>
</feature>
<evidence type="ECO:0000256" key="3">
    <source>
        <dbReference type="ARBA" id="ARBA00022989"/>
    </source>
</evidence>
<reference evidence="7 8" key="1">
    <citation type="submission" date="2016-09" db="EMBL/GenBank/DDBJ databases">
        <title>Rhizobium oryziradicis sp. nov., isolated from the root of rice.</title>
        <authorList>
            <person name="Zhao J."/>
            <person name="Zhang X."/>
        </authorList>
    </citation>
    <scope>NUCLEOTIDE SEQUENCE [LARGE SCALE GENOMIC DNA]</scope>
    <source>
        <strain evidence="7 8">N19</strain>
    </source>
</reference>
<evidence type="ECO:0000256" key="4">
    <source>
        <dbReference type="ARBA" id="ARBA00023136"/>
    </source>
</evidence>
<organism evidence="7 8">
    <name type="scientific">Rhizobium oryziradicis</name>
    <dbReference type="NCBI Taxonomy" id="1867956"/>
    <lineage>
        <taxon>Bacteria</taxon>
        <taxon>Pseudomonadati</taxon>
        <taxon>Pseudomonadota</taxon>
        <taxon>Alphaproteobacteria</taxon>
        <taxon>Hyphomicrobiales</taxon>
        <taxon>Rhizobiaceae</taxon>
        <taxon>Rhizobium/Agrobacterium group</taxon>
        <taxon>Rhizobium</taxon>
    </lineage>
</organism>
<evidence type="ECO:0000256" key="5">
    <source>
        <dbReference type="SAM" id="Phobius"/>
    </source>
</evidence>
<keyword evidence="3 5" id="KW-1133">Transmembrane helix</keyword>
<dbReference type="STRING" id="1867956.BJF95_07040"/>
<dbReference type="Proteomes" id="UP000186894">
    <property type="component" value="Unassembled WGS sequence"/>
</dbReference>
<evidence type="ECO:0000256" key="1">
    <source>
        <dbReference type="ARBA" id="ARBA00004141"/>
    </source>
</evidence>
<evidence type="ECO:0000259" key="6">
    <source>
        <dbReference type="Pfam" id="PF07298"/>
    </source>
</evidence>
<name>A0A1Q8ZQG5_9HYPH</name>
<accession>A0A1Q8ZQG5</accession>
<comment type="caution">
    <text evidence="7">The sequence shown here is derived from an EMBL/GenBank/DDBJ whole genome shotgun (WGS) entry which is preliminary data.</text>
</comment>
<dbReference type="EMBL" id="MKIM01000027">
    <property type="protein sequence ID" value="OLP44297.1"/>
    <property type="molecule type" value="Genomic_DNA"/>
</dbReference>
<evidence type="ECO:0000256" key="2">
    <source>
        <dbReference type="ARBA" id="ARBA00022692"/>
    </source>
</evidence>
<dbReference type="OrthoDB" id="5293641at2"/>
<feature type="transmembrane region" description="Helical" evidence="5">
    <location>
        <begin position="42"/>
        <end position="66"/>
    </location>
</feature>